<keyword evidence="5" id="KW-1185">Reference proteome</keyword>
<organism evidence="4 5">
    <name type="scientific">Furculomyces boomerangus</name>
    <dbReference type="NCBI Taxonomy" id="61424"/>
    <lineage>
        <taxon>Eukaryota</taxon>
        <taxon>Fungi</taxon>
        <taxon>Fungi incertae sedis</taxon>
        <taxon>Zoopagomycota</taxon>
        <taxon>Kickxellomycotina</taxon>
        <taxon>Harpellomycetes</taxon>
        <taxon>Harpellales</taxon>
        <taxon>Harpellaceae</taxon>
        <taxon>Furculomyces</taxon>
    </lineage>
</organism>
<feature type="binding site" evidence="3">
    <location>
        <position position="134"/>
    </location>
    <ligand>
        <name>Zn(2+)</name>
        <dbReference type="ChEBI" id="CHEBI:29105"/>
    </ligand>
</feature>
<dbReference type="InterPro" id="IPR002124">
    <property type="entry name" value="Cyt_c_oxidase_su5b"/>
</dbReference>
<dbReference type="AlphaFoldDB" id="A0A2T9YQM8"/>
<dbReference type="GO" id="GO:0006123">
    <property type="term" value="P:mitochondrial electron transport, cytochrome c to oxygen"/>
    <property type="evidence" value="ECO:0007669"/>
    <property type="project" value="InterPro"/>
</dbReference>
<evidence type="ECO:0000256" key="2">
    <source>
        <dbReference type="ARBA" id="ARBA00022833"/>
    </source>
</evidence>
<sequence>MFSRFTLTRSIAARSLRFPAASRAFSVASYLKSGDVEKTEIFQGTGATPGKFATDEEQATGLDRLEKLAGLEGKEFFDTTTLSLDVRGTPENPTIVPSGAPWRLVGCQGPPGEEHELLWIKVERDHKIDRCIECGNVYKLSD</sequence>
<evidence type="ECO:0000313" key="5">
    <source>
        <dbReference type="Proteomes" id="UP000245699"/>
    </source>
</evidence>
<name>A0A2T9YQM8_9FUNG</name>
<gene>
    <name evidence="4" type="ORF">BB559_002950</name>
</gene>
<dbReference type="Proteomes" id="UP000245699">
    <property type="component" value="Unassembled WGS sequence"/>
</dbReference>
<reference evidence="4 5" key="1">
    <citation type="journal article" date="2018" name="MBio">
        <title>Comparative Genomics Reveals the Core Gene Toolbox for the Fungus-Insect Symbiosis.</title>
        <authorList>
            <person name="Wang Y."/>
            <person name="Stata M."/>
            <person name="Wang W."/>
            <person name="Stajich J.E."/>
            <person name="White M.M."/>
            <person name="Moncalvo J.M."/>
        </authorList>
    </citation>
    <scope>NUCLEOTIDE SEQUENCE [LARGE SCALE GENOMIC DNA]</scope>
    <source>
        <strain evidence="4 5">AUS-77-4</strain>
    </source>
</reference>
<dbReference type="Pfam" id="PF01215">
    <property type="entry name" value="COX5B"/>
    <property type="match status" value="1"/>
</dbReference>
<keyword evidence="1 3" id="KW-0479">Metal-binding</keyword>
<protein>
    <submittedName>
        <fullName evidence="4">Uncharacterized protein</fullName>
    </submittedName>
</protein>
<proteinExistence type="predicted"/>
<dbReference type="GO" id="GO:0005740">
    <property type="term" value="C:mitochondrial envelope"/>
    <property type="evidence" value="ECO:0007669"/>
    <property type="project" value="InterPro"/>
</dbReference>
<feature type="binding site" evidence="3">
    <location>
        <position position="107"/>
    </location>
    <ligand>
        <name>Zn(2+)</name>
        <dbReference type="ChEBI" id="CHEBI:29105"/>
    </ligand>
</feature>
<dbReference type="PROSITE" id="PS51359">
    <property type="entry name" value="COX5B_2"/>
    <property type="match status" value="1"/>
</dbReference>
<accession>A0A2T9YQM8</accession>
<comment type="caution">
    <text evidence="4">The sequence shown here is derived from an EMBL/GenBank/DDBJ whole genome shotgun (WGS) entry which is preliminary data.</text>
</comment>
<dbReference type="GO" id="GO:0046872">
    <property type="term" value="F:metal ion binding"/>
    <property type="evidence" value="ECO:0007669"/>
    <property type="project" value="UniProtKB-KW"/>
</dbReference>
<feature type="binding site" evidence="3">
    <location>
        <position position="115"/>
    </location>
    <ligand>
        <name>Zn(2+)</name>
        <dbReference type="ChEBI" id="CHEBI:29105"/>
    </ligand>
</feature>
<evidence type="ECO:0000256" key="1">
    <source>
        <dbReference type="ARBA" id="ARBA00022723"/>
    </source>
</evidence>
<dbReference type="SUPFAM" id="SSF57802">
    <property type="entry name" value="Rubredoxin-like"/>
    <property type="match status" value="1"/>
</dbReference>
<dbReference type="GO" id="GO:0045277">
    <property type="term" value="C:respiratory chain complex IV"/>
    <property type="evidence" value="ECO:0007669"/>
    <property type="project" value="InterPro"/>
</dbReference>
<dbReference type="OrthoDB" id="10249250at2759"/>
<dbReference type="InterPro" id="IPR036972">
    <property type="entry name" value="Cyt_c_oxidase_su5b_sf"/>
</dbReference>
<evidence type="ECO:0000313" key="4">
    <source>
        <dbReference type="EMBL" id="PVU94632.1"/>
    </source>
</evidence>
<dbReference type="Gene3D" id="2.60.11.10">
    <property type="entry name" value="Cytochrome c oxidase, subunit Vb"/>
    <property type="match status" value="1"/>
</dbReference>
<evidence type="ECO:0000256" key="3">
    <source>
        <dbReference type="PIRSR" id="PIRSR602124-2"/>
    </source>
</evidence>
<dbReference type="PANTHER" id="PTHR10122:SF0">
    <property type="entry name" value="CYTOCHROME C OXIDASE SUBUNIT 5B, ISOFORM A-RELATED"/>
    <property type="match status" value="1"/>
</dbReference>
<feature type="binding site" evidence="3">
    <location>
        <position position="131"/>
    </location>
    <ligand>
        <name>Zn(2+)</name>
        <dbReference type="ChEBI" id="CHEBI:29105"/>
    </ligand>
</feature>
<dbReference type="PANTHER" id="PTHR10122">
    <property type="entry name" value="CYTOCHROME C OXIDASE SUBUNIT 5B, MITOCHONDRIAL"/>
    <property type="match status" value="1"/>
</dbReference>
<dbReference type="EMBL" id="MBFT01000237">
    <property type="protein sequence ID" value="PVU94632.1"/>
    <property type="molecule type" value="Genomic_DNA"/>
</dbReference>
<keyword evidence="2 3" id="KW-0862">Zinc</keyword>
<dbReference type="STRING" id="61424.A0A2T9YQM8"/>